<dbReference type="AlphaFoldDB" id="A0A9D4CL78"/>
<proteinExistence type="predicted"/>
<accession>A0A9D4CL78</accession>
<protein>
    <submittedName>
        <fullName evidence="1">Uncharacterized protein</fullName>
    </submittedName>
</protein>
<comment type="caution">
    <text evidence="1">The sequence shown here is derived from an EMBL/GenBank/DDBJ whole genome shotgun (WGS) entry which is preliminary data.</text>
</comment>
<organism evidence="1 2">
    <name type="scientific">Dreissena polymorpha</name>
    <name type="common">Zebra mussel</name>
    <name type="synonym">Mytilus polymorpha</name>
    <dbReference type="NCBI Taxonomy" id="45954"/>
    <lineage>
        <taxon>Eukaryota</taxon>
        <taxon>Metazoa</taxon>
        <taxon>Spiralia</taxon>
        <taxon>Lophotrochozoa</taxon>
        <taxon>Mollusca</taxon>
        <taxon>Bivalvia</taxon>
        <taxon>Autobranchia</taxon>
        <taxon>Heteroconchia</taxon>
        <taxon>Euheterodonta</taxon>
        <taxon>Imparidentia</taxon>
        <taxon>Neoheterodontei</taxon>
        <taxon>Myida</taxon>
        <taxon>Dreissenoidea</taxon>
        <taxon>Dreissenidae</taxon>
        <taxon>Dreissena</taxon>
    </lineage>
</organism>
<evidence type="ECO:0000313" key="2">
    <source>
        <dbReference type="Proteomes" id="UP000828390"/>
    </source>
</evidence>
<dbReference type="Proteomes" id="UP000828390">
    <property type="component" value="Unassembled WGS sequence"/>
</dbReference>
<reference evidence="1" key="1">
    <citation type="journal article" date="2019" name="bioRxiv">
        <title>The Genome of the Zebra Mussel, Dreissena polymorpha: A Resource for Invasive Species Research.</title>
        <authorList>
            <person name="McCartney M.A."/>
            <person name="Auch B."/>
            <person name="Kono T."/>
            <person name="Mallez S."/>
            <person name="Zhang Y."/>
            <person name="Obille A."/>
            <person name="Becker A."/>
            <person name="Abrahante J.E."/>
            <person name="Garbe J."/>
            <person name="Badalamenti J.P."/>
            <person name="Herman A."/>
            <person name="Mangelson H."/>
            <person name="Liachko I."/>
            <person name="Sullivan S."/>
            <person name="Sone E.D."/>
            <person name="Koren S."/>
            <person name="Silverstein K.A.T."/>
            <person name="Beckman K.B."/>
            <person name="Gohl D.M."/>
        </authorList>
    </citation>
    <scope>NUCLEOTIDE SEQUENCE</scope>
    <source>
        <strain evidence="1">Duluth1</strain>
        <tissue evidence="1">Whole animal</tissue>
    </source>
</reference>
<name>A0A9D4CL78_DREPO</name>
<evidence type="ECO:0000313" key="1">
    <source>
        <dbReference type="EMBL" id="KAH3727428.1"/>
    </source>
</evidence>
<keyword evidence="2" id="KW-1185">Reference proteome</keyword>
<reference evidence="1" key="2">
    <citation type="submission" date="2020-11" db="EMBL/GenBank/DDBJ databases">
        <authorList>
            <person name="McCartney M.A."/>
            <person name="Auch B."/>
            <person name="Kono T."/>
            <person name="Mallez S."/>
            <person name="Becker A."/>
            <person name="Gohl D.M."/>
            <person name="Silverstein K.A.T."/>
            <person name="Koren S."/>
            <person name="Bechman K.B."/>
            <person name="Herman A."/>
            <person name="Abrahante J.E."/>
            <person name="Garbe J."/>
        </authorList>
    </citation>
    <scope>NUCLEOTIDE SEQUENCE</scope>
    <source>
        <strain evidence="1">Duluth1</strain>
        <tissue evidence="1">Whole animal</tissue>
    </source>
</reference>
<dbReference type="EMBL" id="JAIWYP010000012">
    <property type="protein sequence ID" value="KAH3727428.1"/>
    <property type="molecule type" value="Genomic_DNA"/>
</dbReference>
<gene>
    <name evidence="1" type="ORF">DPMN_053363</name>
</gene>
<sequence length="169" mass="19621">MQLNKLIAMRYGHRRLISRELERFDSTELTTSEYERLLHMIVEEAEEVRTLNDKIVNHNDIEDLSSELVEGKSYSFDLELKIQRLRENLNKRIGNKEEITSNVSQDENNSGQPEPDKEIVCALDEIQPGLPELNWHTLEVSSTKKMTNQSVSFQKLPKLSLQSFYGDIV</sequence>